<evidence type="ECO:0000313" key="1">
    <source>
        <dbReference type="EMBL" id="CAF9918827.1"/>
    </source>
</evidence>
<name>A0A8H3F9Z1_9LECA</name>
<dbReference type="Proteomes" id="UP000664534">
    <property type="component" value="Unassembled WGS sequence"/>
</dbReference>
<dbReference type="EMBL" id="CAJPDT010000021">
    <property type="protein sequence ID" value="CAF9918827.1"/>
    <property type="molecule type" value="Genomic_DNA"/>
</dbReference>
<evidence type="ECO:0000313" key="2">
    <source>
        <dbReference type="Proteomes" id="UP000664534"/>
    </source>
</evidence>
<accession>A0A8H3F9Z1</accession>
<organism evidence="1 2">
    <name type="scientific">Imshaugia aleurites</name>
    <dbReference type="NCBI Taxonomy" id="172621"/>
    <lineage>
        <taxon>Eukaryota</taxon>
        <taxon>Fungi</taxon>
        <taxon>Dikarya</taxon>
        <taxon>Ascomycota</taxon>
        <taxon>Pezizomycotina</taxon>
        <taxon>Lecanoromycetes</taxon>
        <taxon>OSLEUM clade</taxon>
        <taxon>Lecanoromycetidae</taxon>
        <taxon>Lecanorales</taxon>
        <taxon>Lecanorineae</taxon>
        <taxon>Parmeliaceae</taxon>
        <taxon>Imshaugia</taxon>
    </lineage>
</organism>
<reference evidence="1" key="1">
    <citation type="submission" date="2021-03" db="EMBL/GenBank/DDBJ databases">
        <authorList>
            <person name="Tagirdzhanova G."/>
        </authorList>
    </citation>
    <scope>NUCLEOTIDE SEQUENCE</scope>
</reference>
<dbReference type="AlphaFoldDB" id="A0A8H3F9Z1"/>
<keyword evidence="2" id="KW-1185">Reference proteome</keyword>
<evidence type="ECO:0008006" key="3">
    <source>
        <dbReference type="Google" id="ProtNLM"/>
    </source>
</evidence>
<protein>
    <recommendedName>
        <fullName evidence="3">F-box domain-containing protein</fullName>
    </recommendedName>
</protein>
<comment type="caution">
    <text evidence="1">The sequence shown here is derived from an EMBL/GenBank/DDBJ whole genome shotgun (WGS) entry which is preliminary data.</text>
</comment>
<sequence length="209" mass="24173">MTPSLAFCHESVPPILALPVELKLDIVSKIPHDEYPSLACLRRTHSSFLDLIPKAHIRYQLSETDLCHQLLKTELAYAYLLPPDHYPCYLCARVLPLDVFTIVHPFPFFDALDDKRMKNKPWSRCRSCKDCCMRNRMSHDYITSLIWIEQRLEEMPTPPLPPRLLLPRELTVDVVPEILEHDVRGPRQQARDHDIFAAEDHGSIGVEEA</sequence>
<gene>
    <name evidence="1" type="ORF">IMSHALPRED_004428</name>
</gene>
<proteinExistence type="predicted"/>
<dbReference type="OrthoDB" id="5281164at2759"/>